<sequence length="85" mass="9762">MHQLIRSVKGRHLQFLPAILPRIRTTEMEATDKNAAIESSRSARSAAQESIQRALDQGAEQGQIHRLHQWATMLNELYHEDEQDT</sequence>
<protein>
    <submittedName>
        <fullName evidence="2">Uncharacterized protein</fullName>
    </submittedName>
</protein>
<reference evidence="3" key="2">
    <citation type="submission" date="2010-04" db="EMBL/GenBank/DDBJ databases">
        <title>Genome sequence of Salinibacter ruber M8.</title>
        <authorList>
            <consortium name="Genoscope"/>
        </authorList>
    </citation>
    <scope>NUCLEOTIDE SEQUENCE [LARGE SCALE GENOMIC DNA]</scope>
    <source>
        <strain evidence="3">M8</strain>
    </source>
</reference>
<dbReference type="AlphaFoldDB" id="D5H9A4"/>
<evidence type="ECO:0000313" key="3">
    <source>
        <dbReference type="Proteomes" id="UP000000933"/>
    </source>
</evidence>
<name>D5H9A4_SALRM</name>
<feature type="compositionally biased region" description="Low complexity" evidence="1">
    <location>
        <begin position="36"/>
        <end position="54"/>
    </location>
</feature>
<dbReference type="Proteomes" id="UP000000933">
    <property type="component" value="Chromosome"/>
</dbReference>
<gene>
    <name evidence="2" type="ordered locus">SRM_01688</name>
</gene>
<dbReference type="KEGG" id="srm:SRM_01688"/>
<evidence type="ECO:0000256" key="1">
    <source>
        <dbReference type="SAM" id="MobiDB-lite"/>
    </source>
</evidence>
<dbReference type="EMBL" id="FP565814">
    <property type="protein sequence ID" value="CBH24609.1"/>
    <property type="molecule type" value="Genomic_DNA"/>
</dbReference>
<reference evidence="2 3" key="1">
    <citation type="journal article" date="2010" name="ISME J.">
        <title>Fine-scale evolution: genomic, phenotypic and ecological differentiation in two coexisting Salinibacter ruber strains.</title>
        <authorList>
            <person name="Pena A."/>
            <person name="Teeling H."/>
            <person name="Huerta-Cepas J."/>
            <person name="Santos F."/>
            <person name="Yarza P."/>
            <person name="Brito-Echeverria J."/>
            <person name="Lucio M."/>
            <person name="Schmitt-Kopplin P."/>
            <person name="Meseguer I."/>
            <person name="Schenowitz C."/>
            <person name="Dossat C."/>
            <person name="Barbe V."/>
            <person name="Dopazo J."/>
            <person name="Rossello-Mora R."/>
            <person name="Schuler M."/>
            <person name="Glockner F.O."/>
            <person name="Amann R."/>
            <person name="Gabaldon T."/>
            <person name="Anton J."/>
        </authorList>
    </citation>
    <scope>NUCLEOTIDE SEQUENCE [LARGE SCALE GENOMIC DNA]</scope>
    <source>
        <strain evidence="2 3">M8</strain>
    </source>
</reference>
<evidence type="ECO:0000313" key="2">
    <source>
        <dbReference type="EMBL" id="CBH24609.1"/>
    </source>
</evidence>
<organism evidence="2 3">
    <name type="scientific">Salinibacter ruber (strain M8)</name>
    <dbReference type="NCBI Taxonomy" id="761659"/>
    <lineage>
        <taxon>Bacteria</taxon>
        <taxon>Pseudomonadati</taxon>
        <taxon>Rhodothermota</taxon>
        <taxon>Rhodothermia</taxon>
        <taxon>Rhodothermales</taxon>
        <taxon>Salinibacteraceae</taxon>
        <taxon>Salinibacter</taxon>
    </lineage>
</organism>
<dbReference type="HOGENOM" id="CLU_2510781_0_0_10"/>
<proteinExistence type="predicted"/>
<accession>D5H9A4</accession>
<feature type="region of interest" description="Disordered" evidence="1">
    <location>
        <begin position="33"/>
        <end position="59"/>
    </location>
</feature>